<accession>A0A1Y1ZKF9</accession>
<name>A0A1Y1ZKF9_9PLEO</name>
<comment type="caution">
    <text evidence="3">The sequence shown here is derived from an EMBL/GenBank/DDBJ whole genome shotgun (WGS) entry which is preliminary data.</text>
</comment>
<feature type="domain" description="Saccharopine dehydrogenase NADP binding" evidence="2">
    <location>
        <begin position="11"/>
        <end position="140"/>
    </location>
</feature>
<dbReference type="PANTHER" id="PTHR12286:SF5">
    <property type="entry name" value="SACCHAROPINE DEHYDROGENASE-LIKE OXIDOREDUCTASE"/>
    <property type="match status" value="1"/>
</dbReference>
<proteinExistence type="inferred from homology"/>
<dbReference type="Gene3D" id="3.40.50.720">
    <property type="entry name" value="NAD(P)-binding Rossmann-like Domain"/>
    <property type="match status" value="1"/>
</dbReference>
<dbReference type="InterPro" id="IPR036291">
    <property type="entry name" value="NAD(P)-bd_dom_sf"/>
</dbReference>
<dbReference type="InterPro" id="IPR051276">
    <property type="entry name" value="Saccharopine_DH-like_oxidrdct"/>
</dbReference>
<dbReference type="SUPFAM" id="SSF51735">
    <property type="entry name" value="NAD(P)-binding Rossmann-fold domains"/>
    <property type="match status" value="1"/>
</dbReference>
<comment type="similarity">
    <text evidence="1">Belongs to the saccharopine dehydrogenase family.</text>
</comment>
<dbReference type="Pfam" id="PF03435">
    <property type="entry name" value="Sacchrp_dh_NADP"/>
    <property type="match status" value="1"/>
</dbReference>
<dbReference type="GO" id="GO:0005811">
    <property type="term" value="C:lipid droplet"/>
    <property type="evidence" value="ECO:0007669"/>
    <property type="project" value="TreeGrafter"/>
</dbReference>
<dbReference type="Proteomes" id="UP000193144">
    <property type="component" value="Unassembled WGS sequence"/>
</dbReference>
<dbReference type="AlphaFoldDB" id="A0A1Y1ZKF9"/>
<evidence type="ECO:0000259" key="2">
    <source>
        <dbReference type="Pfam" id="PF03435"/>
    </source>
</evidence>
<dbReference type="GO" id="GO:0009247">
    <property type="term" value="P:glycolipid biosynthetic process"/>
    <property type="evidence" value="ECO:0007669"/>
    <property type="project" value="TreeGrafter"/>
</dbReference>
<gene>
    <name evidence="3" type="ORF">BCR34DRAFT_340711</name>
</gene>
<evidence type="ECO:0000313" key="4">
    <source>
        <dbReference type="Proteomes" id="UP000193144"/>
    </source>
</evidence>
<evidence type="ECO:0000256" key="1">
    <source>
        <dbReference type="ARBA" id="ARBA00038048"/>
    </source>
</evidence>
<keyword evidence="4" id="KW-1185">Reference proteome</keyword>
<dbReference type="GO" id="GO:0005886">
    <property type="term" value="C:plasma membrane"/>
    <property type="evidence" value="ECO:0007669"/>
    <property type="project" value="TreeGrafter"/>
</dbReference>
<dbReference type="PANTHER" id="PTHR12286">
    <property type="entry name" value="SACCHAROPINE DEHYDROGENASE-LIKE OXIDOREDUCTASE"/>
    <property type="match status" value="1"/>
</dbReference>
<evidence type="ECO:0000313" key="3">
    <source>
        <dbReference type="EMBL" id="ORY10750.1"/>
    </source>
</evidence>
<reference evidence="3 4" key="1">
    <citation type="submission" date="2016-07" db="EMBL/GenBank/DDBJ databases">
        <title>Pervasive Adenine N6-methylation of Active Genes in Fungi.</title>
        <authorList>
            <consortium name="DOE Joint Genome Institute"/>
            <person name="Mondo S.J."/>
            <person name="Dannebaum R.O."/>
            <person name="Kuo R.C."/>
            <person name="Labutti K."/>
            <person name="Haridas S."/>
            <person name="Kuo A."/>
            <person name="Salamov A."/>
            <person name="Ahrendt S.R."/>
            <person name="Lipzen A."/>
            <person name="Sullivan W."/>
            <person name="Andreopoulos W.B."/>
            <person name="Clum A."/>
            <person name="Lindquist E."/>
            <person name="Daum C."/>
            <person name="Ramamoorthy G.K."/>
            <person name="Gryganskyi A."/>
            <person name="Culley D."/>
            <person name="Magnuson J.K."/>
            <person name="James T.Y."/>
            <person name="O'Malley M.A."/>
            <person name="Stajich J.E."/>
            <person name="Spatafora J.W."/>
            <person name="Visel A."/>
            <person name="Grigoriev I.V."/>
        </authorList>
    </citation>
    <scope>NUCLEOTIDE SEQUENCE [LARGE SCALE GENOMIC DNA]</scope>
    <source>
        <strain evidence="3 4">CBS 115471</strain>
    </source>
</reference>
<dbReference type="EMBL" id="MCFA01000069">
    <property type="protein sequence ID" value="ORY10750.1"/>
    <property type="molecule type" value="Genomic_DNA"/>
</dbReference>
<sequence>MTQSFRQYELILFGATGYTGKLTAEYISLHLPTDLKWAIAGRNAQKLQGIVEELTKLSPDRKQPDVEICELKKDQLVTLAKKTRLIITTAGPYMWYGEPVLAACAENGTHYLDCTGETPWYRDMVEKYHEVAKKNGAIIIPECGLDSVPADLLTYALTTHIRRTLSLPTSSVTLTLYDLKSGISGGSASTALNMFNHYPLSKLAASFQPWALSPIPQPKSLSAAPPSGGLLYKLLGQKYIPELGGVQTRGVMGGVDAAIVHRTWGLLQSNPNSNSENGEPPYGPHFRFTEFMRVRSLPRALAFTLLMTFSTLFLAFPPTRYVLTPLLKKYVVPAAGSGPEKDSMGNDFFEYRGLAIADAEGEEGEGKKVRGRWYVKHGGYAMTALTLGVAAEVILRGDVEGTEAGRRGGGVLTPALLGERYLQALRRAGVVVEVEG</sequence>
<protein>
    <submittedName>
        <fullName evidence="3">Saccharopine dehydrogenase-domain-containing protein</fullName>
    </submittedName>
</protein>
<dbReference type="OrthoDB" id="10268090at2759"/>
<dbReference type="InterPro" id="IPR005097">
    <property type="entry name" value="Sacchrp_dh_NADP-bd"/>
</dbReference>
<dbReference type="GO" id="GO:0005739">
    <property type="term" value="C:mitochondrion"/>
    <property type="evidence" value="ECO:0007669"/>
    <property type="project" value="TreeGrafter"/>
</dbReference>
<organism evidence="3 4">
    <name type="scientific">Clohesyomyces aquaticus</name>
    <dbReference type="NCBI Taxonomy" id="1231657"/>
    <lineage>
        <taxon>Eukaryota</taxon>
        <taxon>Fungi</taxon>
        <taxon>Dikarya</taxon>
        <taxon>Ascomycota</taxon>
        <taxon>Pezizomycotina</taxon>
        <taxon>Dothideomycetes</taxon>
        <taxon>Pleosporomycetidae</taxon>
        <taxon>Pleosporales</taxon>
        <taxon>Lindgomycetaceae</taxon>
        <taxon>Clohesyomyces</taxon>
    </lineage>
</organism>